<gene>
    <name evidence="11" type="ordered locus">Corgl_0416</name>
</gene>
<evidence type="ECO:0000256" key="2">
    <source>
        <dbReference type="ARBA" id="ARBA00022448"/>
    </source>
</evidence>
<protein>
    <submittedName>
        <fullName evidence="11">PTS system Galactitol-specific IIC component</fullName>
    </submittedName>
</protein>
<reference evidence="12" key="1">
    <citation type="journal article" date="2013" name="Stand. Genomic Sci.">
        <title>Complete genome sequence of Coriobacterium glomerans type strain (PW2(T)) from the midgut of Pyrrhocoris apterus L. (red soldier bug).</title>
        <authorList>
            <person name="Stackebrandt E."/>
            <person name="Zeytun A."/>
            <person name="Lapidus A."/>
            <person name="Nolan M."/>
            <person name="Lucas S."/>
            <person name="Hammon N."/>
            <person name="Deshpande S."/>
            <person name="Cheng J.F."/>
            <person name="Tapia R."/>
            <person name="Goodwin L.A."/>
            <person name="Pitluck S."/>
            <person name="Liolios K."/>
            <person name="Pagani I."/>
            <person name="Ivanova N."/>
            <person name="Mavromatis K."/>
            <person name="Mikhailova N."/>
            <person name="Huntemann M."/>
            <person name="Pati A."/>
            <person name="Chen A."/>
            <person name="Palaniappan K."/>
            <person name="Chang Y.J."/>
            <person name="Land M."/>
            <person name="Hauser L."/>
            <person name="Rohde M."/>
            <person name="Pukall R."/>
            <person name="Goker M."/>
            <person name="Detter J.C."/>
            <person name="Woyke T."/>
            <person name="Bristow J."/>
            <person name="Eisen J.A."/>
            <person name="Markowitz V."/>
            <person name="Hugenholtz P."/>
            <person name="Kyrpides N.C."/>
            <person name="Klenk H.P."/>
        </authorList>
    </citation>
    <scope>NUCLEOTIDE SEQUENCE</scope>
    <source>
        <strain evidence="12">ATCC 49209 / DSM 20642 / JCM 10262 / PW2</strain>
    </source>
</reference>
<feature type="transmembrane region" description="Helical" evidence="9">
    <location>
        <begin position="12"/>
        <end position="34"/>
    </location>
</feature>
<evidence type="ECO:0000256" key="1">
    <source>
        <dbReference type="ARBA" id="ARBA00004651"/>
    </source>
</evidence>
<sequence>MNIIFEALQYVVNLGSTFMLPVIIFIIGLCLRLGIGKSLRAGLTVGIGFVGVNLVVSLMTGDLGSAAKAMAENFNLNLSIIDLGWPGTSPMAWASDVGIIAIPVAIGVNILMLCVRATRVVNVDIWNVWHMAFTGAIVEMATGNFAIALVCVAIHAAIAYKLGDMFVPVTDGYFELEGMAMPHGTSAYMGVFAAPVDDLLDRIPLINRINITPETVEEKLGVLGQPMIIGFFLGFLIGLLAGYDVGRAGTLAVEMAAVMKLMPLVVKFIMEGLMPISEAAREMLNKHFKGGDFRIGLDCALMLGDPAVVASSMLFVPLTLLIAVIMPGNRILPFGDLATIGFFVAIAVGVHKGNVFRTLFSGALIMSITLWIANQMAGLQQALGRSVGLVKAGEQISSLDQSGSPITFLLTRATTTDLGIGFIVIAALWIGAFAYTYICYKRGRLFKSRNAAERSAEHDASREAGKVEIA</sequence>
<dbReference type="KEGG" id="cgo:Corgl_0416"/>
<dbReference type="OrthoDB" id="9787936at2"/>
<feature type="transmembrane region" description="Helical" evidence="9">
    <location>
        <begin position="331"/>
        <end position="348"/>
    </location>
</feature>
<dbReference type="PROSITE" id="PS51104">
    <property type="entry name" value="PTS_EIIC_TYPE_2"/>
    <property type="match status" value="1"/>
</dbReference>
<dbReference type="RefSeq" id="WP_013708277.1">
    <property type="nucleotide sequence ID" value="NC_015389.1"/>
</dbReference>
<evidence type="ECO:0000256" key="5">
    <source>
        <dbReference type="ARBA" id="ARBA00022683"/>
    </source>
</evidence>
<dbReference type="GO" id="GO:0015577">
    <property type="term" value="F:galactitol transmembrane transporter activity"/>
    <property type="evidence" value="ECO:0007669"/>
    <property type="project" value="InterPro"/>
</dbReference>
<feature type="transmembrane region" description="Helical" evidence="9">
    <location>
        <begin position="295"/>
        <end position="325"/>
    </location>
</feature>
<feature type="transmembrane region" description="Helical" evidence="9">
    <location>
        <begin position="92"/>
        <end position="115"/>
    </location>
</feature>
<keyword evidence="8 9" id="KW-0472">Membrane</keyword>
<keyword evidence="2" id="KW-0813">Transport</keyword>
<feature type="transmembrane region" description="Helical" evidence="9">
    <location>
        <begin position="418"/>
        <end position="440"/>
    </location>
</feature>
<feature type="transmembrane region" description="Helical" evidence="9">
    <location>
        <begin position="41"/>
        <end position="60"/>
    </location>
</feature>
<evidence type="ECO:0000313" key="11">
    <source>
        <dbReference type="EMBL" id="AEB06534.1"/>
    </source>
</evidence>
<organism evidence="11 12">
    <name type="scientific">Coriobacterium glomerans (strain ATCC 49209 / DSM 20642 / JCM 10262 / PW2)</name>
    <dbReference type="NCBI Taxonomy" id="700015"/>
    <lineage>
        <taxon>Bacteria</taxon>
        <taxon>Bacillati</taxon>
        <taxon>Actinomycetota</taxon>
        <taxon>Coriobacteriia</taxon>
        <taxon>Coriobacteriales</taxon>
        <taxon>Coriobacteriaceae</taxon>
        <taxon>Coriobacterium</taxon>
    </lineage>
</organism>
<keyword evidence="3" id="KW-1003">Cell membrane</keyword>
<evidence type="ECO:0000259" key="10">
    <source>
        <dbReference type="PROSITE" id="PS51104"/>
    </source>
</evidence>
<keyword evidence="6 9" id="KW-0812">Transmembrane</keyword>
<evidence type="ECO:0000256" key="4">
    <source>
        <dbReference type="ARBA" id="ARBA00022597"/>
    </source>
</evidence>
<dbReference type="InterPro" id="IPR004703">
    <property type="entry name" value="PTS_sugar-sp_permease"/>
</dbReference>
<evidence type="ECO:0000256" key="7">
    <source>
        <dbReference type="ARBA" id="ARBA00022989"/>
    </source>
</evidence>
<name>F2NAK7_CORGP</name>
<proteinExistence type="predicted"/>
<dbReference type="InterPro" id="IPR013853">
    <property type="entry name" value="EIIC-GAT"/>
</dbReference>
<dbReference type="PANTHER" id="PTHR37324">
    <property type="entry name" value="PTS SYSTEM GALACTITOL-SPECIFIC EIIC COMPONENT"/>
    <property type="match status" value="1"/>
</dbReference>
<accession>F2NAK7</accession>
<dbReference type="STRING" id="700015.Corgl_0416"/>
<dbReference type="Pfam" id="PF03611">
    <property type="entry name" value="EIIC-GAT"/>
    <property type="match status" value="1"/>
</dbReference>
<evidence type="ECO:0000256" key="6">
    <source>
        <dbReference type="ARBA" id="ARBA00022692"/>
    </source>
</evidence>
<dbReference type="HOGENOM" id="CLU_040393_0_0_11"/>
<evidence type="ECO:0000256" key="3">
    <source>
        <dbReference type="ARBA" id="ARBA00022475"/>
    </source>
</evidence>
<dbReference type="eggNOG" id="COG3775">
    <property type="taxonomic scope" value="Bacteria"/>
</dbReference>
<keyword evidence="5" id="KW-0598">Phosphotransferase system</keyword>
<dbReference type="AlphaFoldDB" id="F2NAK7"/>
<evidence type="ECO:0000313" key="12">
    <source>
        <dbReference type="Proteomes" id="UP000006851"/>
    </source>
</evidence>
<feature type="transmembrane region" description="Helical" evidence="9">
    <location>
        <begin position="136"/>
        <end position="160"/>
    </location>
</feature>
<feature type="domain" description="PTS EIIC type-2" evidence="10">
    <location>
        <begin position="8"/>
        <end position="442"/>
    </location>
</feature>
<evidence type="ECO:0000256" key="9">
    <source>
        <dbReference type="SAM" id="Phobius"/>
    </source>
</evidence>
<comment type="subcellular location">
    <subcellularLocation>
        <location evidence="1">Cell membrane</location>
        <topology evidence="1">Multi-pass membrane protein</topology>
    </subcellularLocation>
</comment>
<keyword evidence="7 9" id="KW-1133">Transmembrane helix</keyword>
<keyword evidence="4" id="KW-0762">Sugar transport</keyword>
<evidence type="ECO:0000256" key="8">
    <source>
        <dbReference type="ARBA" id="ARBA00023136"/>
    </source>
</evidence>
<dbReference type="GO" id="GO:0009401">
    <property type="term" value="P:phosphoenolpyruvate-dependent sugar phosphotransferase system"/>
    <property type="evidence" value="ECO:0007669"/>
    <property type="project" value="UniProtKB-KW"/>
</dbReference>
<dbReference type="GO" id="GO:0005886">
    <property type="term" value="C:plasma membrane"/>
    <property type="evidence" value="ECO:0007669"/>
    <property type="project" value="UniProtKB-SubCell"/>
</dbReference>
<dbReference type="Proteomes" id="UP000006851">
    <property type="component" value="Chromosome"/>
</dbReference>
<feature type="transmembrane region" description="Helical" evidence="9">
    <location>
        <begin position="220"/>
        <end position="243"/>
    </location>
</feature>
<dbReference type="PANTHER" id="PTHR37324:SF2">
    <property type="entry name" value="PTS SYSTEM GALACTITOL-SPECIFIC EIIC COMPONENT"/>
    <property type="match status" value="1"/>
</dbReference>
<dbReference type="EMBL" id="CP002628">
    <property type="protein sequence ID" value="AEB06534.1"/>
    <property type="molecule type" value="Genomic_DNA"/>
</dbReference>
<dbReference type="PIRSF" id="PIRSF006304">
    <property type="entry name" value="GatC"/>
    <property type="match status" value="1"/>
</dbReference>
<keyword evidence="12" id="KW-1185">Reference proteome</keyword>
<feature type="transmembrane region" description="Helical" evidence="9">
    <location>
        <begin position="355"/>
        <end position="373"/>
    </location>
</feature>
<dbReference type="InterPro" id="IPR013014">
    <property type="entry name" value="PTS_EIIC_2"/>
</dbReference>